<dbReference type="KEGG" id="arev:RVR_765"/>
<feature type="region of interest" description="Disordered" evidence="1">
    <location>
        <begin position="1"/>
        <end position="23"/>
    </location>
</feature>
<dbReference type="Proteomes" id="UP000595703">
    <property type="component" value="Chromosome"/>
</dbReference>
<name>A0A7U3VLQ1_9ACTN</name>
<proteinExistence type="predicted"/>
<evidence type="ECO:0000313" key="4">
    <source>
        <dbReference type="Proteomes" id="UP000595703"/>
    </source>
</evidence>
<protein>
    <recommendedName>
        <fullName evidence="2">DUF985 domain-containing protein</fullName>
    </recommendedName>
</protein>
<feature type="domain" description="DUF985" evidence="2">
    <location>
        <begin position="20"/>
        <end position="88"/>
    </location>
</feature>
<dbReference type="InterPro" id="IPR009327">
    <property type="entry name" value="Cupin_DUF985"/>
</dbReference>
<dbReference type="Gene3D" id="2.60.120.10">
    <property type="entry name" value="Jelly Rolls"/>
    <property type="match status" value="1"/>
</dbReference>
<feature type="region of interest" description="Disordered" evidence="1">
    <location>
        <begin position="55"/>
        <end position="110"/>
    </location>
</feature>
<reference evidence="3 4" key="1">
    <citation type="journal article" date="2010" name="J. Bacteriol.">
        <title>Biochemical characterization of a novel indole prenyltransferase from Streptomyces sp. SN-593.</title>
        <authorList>
            <person name="Takahashi S."/>
            <person name="Takagi H."/>
            <person name="Toyoda A."/>
            <person name="Uramoto M."/>
            <person name="Nogawa T."/>
            <person name="Ueki M."/>
            <person name="Sakaki Y."/>
            <person name="Osada H."/>
        </authorList>
    </citation>
    <scope>NUCLEOTIDE SEQUENCE [LARGE SCALE GENOMIC DNA]</scope>
    <source>
        <strain evidence="3 4">SN-593</strain>
    </source>
</reference>
<sequence length="110" mass="11366">MPHVPELARALGLDPHPAGGGTRASATVIHYLLAPGARYAWHHVASDEVWPWQQGGPLLLRTSPPGPAPSTVTEHLLTPDPEPGAAPASTSPSPPGPGSAPSPPPTARYW</sequence>
<accession>A0A7U3VLQ1</accession>
<dbReference type="InterPro" id="IPR014710">
    <property type="entry name" value="RmlC-like_jellyroll"/>
</dbReference>
<organism evidence="3 4">
    <name type="scientific">Actinacidiphila reveromycinica</name>
    <dbReference type="NCBI Taxonomy" id="659352"/>
    <lineage>
        <taxon>Bacteria</taxon>
        <taxon>Bacillati</taxon>
        <taxon>Actinomycetota</taxon>
        <taxon>Actinomycetes</taxon>
        <taxon>Kitasatosporales</taxon>
        <taxon>Streptomycetaceae</taxon>
        <taxon>Actinacidiphila</taxon>
    </lineage>
</organism>
<reference evidence="3 4" key="2">
    <citation type="journal article" date="2011" name="J. Antibiot.">
        <title>Furaquinocins I and J: novel polyketide isoprenoid hybrid compounds from Streptomyces reveromyceticus SN-593.</title>
        <authorList>
            <person name="Panthee S."/>
            <person name="Takahashi S."/>
            <person name="Takagi H."/>
            <person name="Nogawa T."/>
            <person name="Oowada E."/>
            <person name="Uramoto M."/>
            <person name="Osada H."/>
        </authorList>
    </citation>
    <scope>NUCLEOTIDE SEQUENCE [LARGE SCALE GENOMIC DNA]</scope>
    <source>
        <strain evidence="3 4">SN-593</strain>
    </source>
</reference>
<dbReference type="SUPFAM" id="SSF51182">
    <property type="entry name" value="RmlC-like cupins"/>
    <property type="match status" value="1"/>
</dbReference>
<dbReference type="AlphaFoldDB" id="A0A7U3VLQ1"/>
<evidence type="ECO:0000256" key="1">
    <source>
        <dbReference type="SAM" id="MobiDB-lite"/>
    </source>
</evidence>
<dbReference type="EMBL" id="AP018365">
    <property type="protein sequence ID" value="BBA95769.1"/>
    <property type="molecule type" value="Genomic_DNA"/>
</dbReference>
<dbReference type="InterPro" id="IPR011051">
    <property type="entry name" value="RmlC_Cupin_sf"/>
</dbReference>
<reference evidence="3 4" key="4">
    <citation type="journal article" date="2020" name="Sci. Rep.">
        <title>beta-carboline chemical signals induce reveromycin production through a LuxR family regulator in Streptomyces sp. SN-593.</title>
        <authorList>
            <person name="Panthee S."/>
            <person name="Kito N."/>
            <person name="Hayashi T."/>
            <person name="Shimizu T."/>
            <person name="Ishikawa J."/>
            <person name="Hamamoto H."/>
            <person name="Osada H."/>
            <person name="Takahashi S."/>
        </authorList>
    </citation>
    <scope>NUCLEOTIDE SEQUENCE [LARGE SCALE GENOMIC DNA]</scope>
    <source>
        <strain evidence="3 4">SN-593</strain>
    </source>
</reference>
<evidence type="ECO:0000313" key="3">
    <source>
        <dbReference type="EMBL" id="BBA95769.1"/>
    </source>
</evidence>
<gene>
    <name evidence="3" type="ORF">RVR_765</name>
</gene>
<evidence type="ECO:0000259" key="2">
    <source>
        <dbReference type="Pfam" id="PF06172"/>
    </source>
</evidence>
<reference evidence="3 4" key="3">
    <citation type="journal article" date="2011" name="Nat. Chem. Biol.">
        <title>Reveromycin A biosynthesis uses RevG and RevJ for stereospecific spiroacetal formation.</title>
        <authorList>
            <person name="Takahashi S."/>
            <person name="Toyoda A."/>
            <person name="Sekiyama Y."/>
            <person name="Takagi H."/>
            <person name="Nogawa T."/>
            <person name="Uramoto M."/>
            <person name="Suzuki R."/>
            <person name="Koshino H."/>
            <person name="Kumano T."/>
            <person name="Panthee S."/>
            <person name="Dairi T."/>
            <person name="Ishikawa J."/>
            <person name="Ikeda H."/>
            <person name="Sakaki Y."/>
            <person name="Osada H."/>
        </authorList>
    </citation>
    <scope>NUCLEOTIDE SEQUENCE [LARGE SCALE GENOMIC DNA]</scope>
    <source>
        <strain evidence="3 4">SN-593</strain>
    </source>
</reference>
<feature type="compositionally biased region" description="Pro residues" evidence="1">
    <location>
        <begin position="92"/>
        <end position="110"/>
    </location>
</feature>
<dbReference type="Pfam" id="PF06172">
    <property type="entry name" value="Cupin_5"/>
    <property type="match status" value="1"/>
</dbReference>
<keyword evidence="4" id="KW-1185">Reference proteome</keyword>